<keyword evidence="3" id="KW-1185">Reference proteome</keyword>
<dbReference type="Proteomes" id="UP001139353">
    <property type="component" value="Unassembled WGS sequence"/>
</dbReference>
<dbReference type="RefSeq" id="WP_275681715.1">
    <property type="nucleotide sequence ID" value="NZ_JAJLJH010000001.1"/>
</dbReference>
<proteinExistence type="predicted"/>
<evidence type="ECO:0000313" key="3">
    <source>
        <dbReference type="Proteomes" id="UP001139353"/>
    </source>
</evidence>
<dbReference type="AlphaFoldDB" id="A0A9X1YIZ4"/>
<keyword evidence="1" id="KW-0472">Membrane</keyword>
<name>A0A9X1YIZ4_9BURK</name>
<reference evidence="2" key="1">
    <citation type="submission" date="2021-11" db="EMBL/GenBank/DDBJ databases">
        <title>BS-T2-15 a new species belonging to the Comamonadaceae family isolated from the soil of a French oak forest.</title>
        <authorList>
            <person name="Mieszkin S."/>
            <person name="Alain K."/>
        </authorList>
    </citation>
    <scope>NUCLEOTIDE SEQUENCE</scope>
    <source>
        <strain evidence="2">BS-T2-15</strain>
    </source>
</reference>
<comment type="caution">
    <text evidence="2">The sequence shown here is derived from an EMBL/GenBank/DDBJ whole genome shotgun (WGS) entry which is preliminary data.</text>
</comment>
<accession>A0A9X1YIZ4</accession>
<evidence type="ECO:0000313" key="2">
    <source>
        <dbReference type="EMBL" id="MCK9685720.1"/>
    </source>
</evidence>
<dbReference type="Pfam" id="PF18159">
    <property type="entry name" value="S_4TM"/>
    <property type="match status" value="1"/>
</dbReference>
<gene>
    <name evidence="2" type="ORF">LPC04_08355</name>
</gene>
<sequence>MNDIPVQQAKPERIRFLRARDRNYRFAKWTQGVMVSISIALPVFGAIEGPTHPTVKAFVALAAIILLLLDTGWIERVQKDRIKRGAKLQELFDTEVFSLQWNRFVAGKPVDLEELRRLSAKPLDPERESHFLAWYDASVAKLPLYLGRMVCQRTNLRYDSRVRRTYGSWVLGATVVFAIAMLAISVPIGLQLNDLLLNVAVPFMPLLTWALKEHRAQTNSATSIDNLFAEWDTLWDRALRGGSIAEMEAGSRNLQDAIYQYRERNPLVFDWVYYRMRDASEDEAHHAAEELVATAMKSLEGRAQQ</sequence>
<dbReference type="EMBL" id="JAJLJH010000001">
    <property type="protein sequence ID" value="MCK9685720.1"/>
    <property type="molecule type" value="Genomic_DNA"/>
</dbReference>
<feature type="transmembrane region" description="Helical" evidence="1">
    <location>
        <begin position="26"/>
        <end position="47"/>
    </location>
</feature>
<evidence type="ECO:0000256" key="1">
    <source>
        <dbReference type="SAM" id="Phobius"/>
    </source>
</evidence>
<keyword evidence="1" id="KW-0812">Transmembrane</keyword>
<dbReference type="InterPro" id="IPR049920">
    <property type="entry name" value="IK1_05631-like"/>
</dbReference>
<protein>
    <submittedName>
        <fullName evidence="2">S-4TM family putative pore-forming effector</fullName>
    </submittedName>
</protein>
<keyword evidence="1" id="KW-1133">Transmembrane helix</keyword>
<feature type="transmembrane region" description="Helical" evidence="1">
    <location>
        <begin position="53"/>
        <end position="74"/>
    </location>
</feature>
<organism evidence="2 3">
    <name type="scientific">Scleromatobacter humisilvae</name>
    <dbReference type="NCBI Taxonomy" id="2897159"/>
    <lineage>
        <taxon>Bacteria</taxon>
        <taxon>Pseudomonadati</taxon>
        <taxon>Pseudomonadota</taxon>
        <taxon>Betaproteobacteria</taxon>
        <taxon>Burkholderiales</taxon>
        <taxon>Sphaerotilaceae</taxon>
        <taxon>Scleromatobacter</taxon>
    </lineage>
</organism>
<feature type="transmembrane region" description="Helical" evidence="1">
    <location>
        <begin position="166"/>
        <end position="189"/>
    </location>
</feature>